<dbReference type="PANTHER" id="PTHR34580">
    <property type="match status" value="1"/>
</dbReference>
<proteinExistence type="predicted"/>
<accession>A0A917PHH5</accession>
<dbReference type="Pfam" id="PF13280">
    <property type="entry name" value="WYL"/>
    <property type="match status" value="1"/>
</dbReference>
<dbReference type="InterPro" id="IPR051534">
    <property type="entry name" value="CBASS_pafABC_assoc_protein"/>
</dbReference>
<gene>
    <name evidence="3" type="ORF">GCM10008939_22910</name>
</gene>
<dbReference type="Proteomes" id="UP000635726">
    <property type="component" value="Unassembled WGS sequence"/>
</dbReference>
<comment type="caution">
    <text evidence="3">The sequence shown here is derived from an EMBL/GenBank/DDBJ whole genome shotgun (WGS) entry which is preliminary data.</text>
</comment>
<name>A0A917PHH5_9DEIO</name>
<dbReference type="PROSITE" id="PS52050">
    <property type="entry name" value="WYL"/>
    <property type="match status" value="1"/>
</dbReference>
<dbReference type="RefSeq" id="WP_188963420.1">
    <property type="nucleotide sequence ID" value="NZ_BMOE01000007.1"/>
</dbReference>
<dbReference type="Pfam" id="PF25583">
    <property type="entry name" value="WCX"/>
    <property type="match status" value="1"/>
</dbReference>
<dbReference type="AlphaFoldDB" id="A0A917PHH5"/>
<evidence type="ECO:0000313" key="3">
    <source>
        <dbReference type="EMBL" id="GGJ78423.1"/>
    </source>
</evidence>
<dbReference type="InterPro" id="IPR057727">
    <property type="entry name" value="WCX_dom"/>
</dbReference>
<organism evidence="3 4">
    <name type="scientific">Deinococcus aquiradiocola</name>
    <dbReference type="NCBI Taxonomy" id="393059"/>
    <lineage>
        <taxon>Bacteria</taxon>
        <taxon>Thermotogati</taxon>
        <taxon>Deinococcota</taxon>
        <taxon>Deinococci</taxon>
        <taxon>Deinococcales</taxon>
        <taxon>Deinococcaceae</taxon>
        <taxon>Deinococcus</taxon>
    </lineage>
</organism>
<dbReference type="InterPro" id="IPR026881">
    <property type="entry name" value="WYL_dom"/>
</dbReference>
<keyword evidence="4" id="KW-1185">Reference proteome</keyword>
<evidence type="ECO:0000259" key="1">
    <source>
        <dbReference type="Pfam" id="PF13280"/>
    </source>
</evidence>
<reference evidence="3" key="1">
    <citation type="journal article" date="2014" name="Int. J. Syst. Evol. Microbiol.">
        <title>Complete genome sequence of Corynebacterium casei LMG S-19264T (=DSM 44701T), isolated from a smear-ripened cheese.</title>
        <authorList>
            <consortium name="US DOE Joint Genome Institute (JGI-PGF)"/>
            <person name="Walter F."/>
            <person name="Albersmeier A."/>
            <person name="Kalinowski J."/>
            <person name="Ruckert C."/>
        </authorList>
    </citation>
    <scope>NUCLEOTIDE SEQUENCE</scope>
    <source>
        <strain evidence="3">JCM 14371</strain>
    </source>
</reference>
<dbReference type="EMBL" id="BMOE01000007">
    <property type="protein sequence ID" value="GGJ78423.1"/>
    <property type="molecule type" value="Genomic_DNA"/>
</dbReference>
<sequence>MNRKRDKTRRITQLPNLLTEPRTVAELATYFGCQHQEIQRDLRDLRSHGLDIQKSQGRPPLYHCLPQEKTAQTAPVRAVITHAMLRLLHHHAPTPSRIYHQALTELADQLPERLRSVSSLALTAPSGDTPRVLETIAAAWCWGQPVRFLYKKPNTPAPTWNTLHILFMEISRSNHDWYIIGRRPNDSSTRTFLLSRMLDAERLTDQTSPEQFYDPRQDLDGAWGIIGGVERCRIELRFHPDVHDWIADRQWPGQRASHRDEAGYYHLILEAPLHRNGVPVEILTWIRGWAHNVDVVSPPWLRARWLAEAQTLLERSRSGP</sequence>
<keyword evidence="3" id="KW-0238">DNA-binding</keyword>
<feature type="domain" description="WCX" evidence="2">
    <location>
        <begin position="231"/>
        <end position="313"/>
    </location>
</feature>
<reference evidence="3" key="2">
    <citation type="submission" date="2020-09" db="EMBL/GenBank/DDBJ databases">
        <authorList>
            <person name="Sun Q."/>
            <person name="Ohkuma M."/>
        </authorList>
    </citation>
    <scope>NUCLEOTIDE SEQUENCE</scope>
    <source>
        <strain evidence="3">JCM 14371</strain>
    </source>
</reference>
<dbReference type="PANTHER" id="PTHR34580:SF1">
    <property type="entry name" value="PROTEIN PAFC"/>
    <property type="match status" value="1"/>
</dbReference>
<dbReference type="GO" id="GO:0003677">
    <property type="term" value="F:DNA binding"/>
    <property type="evidence" value="ECO:0007669"/>
    <property type="project" value="UniProtKB-KW"/>
</dbReference>
<feature type="domain" description="WYL" evidence="1">
    <location>
        <begin position="132"/>
        <end position="201"/>
    </location>
</feature>
<evidence type="ECO:0000313" key="4">
    <source>
        <dbReference type="Proteomes" id="UP000635726"/>
    </source>
</evidence>
<protein>
    <submittedName>
        <fullName evidence="3">DNA-binding transcriptional regulator</fullName>
    </submittedName>
</protein>
<evidence type="ECO:0000259" key="2">
    <source>
        <dbReference type="Pfam" id="PF25583"/>
    </source>
</evidence>